<dbReference type="Proteomes" id="UP000051913">
    <property type="component" value="Unassembled WGS sequence"/>
</dbReference>
<sequence>MTMKIWPLIASIAFVTSVHAQTPYAGMQSRSIKALSDQQIADLNAARGMGLALAAELNGYPGPSHVLELADKLELSADQRAGMQRLFDSMKAEAMPLGAKLIEQEAELDKQFATRTVTPESLKASTAAVATTQGMLRETHLKYHLSTGSILTPAQMTKYAELRGYGSGHKRQHHH</sequence>
<dbReference type="STRING" id="1518501.CQ10_01805"/>
<proteinExistence type="predicted"/>
<reference evidence="2 3" key="1">
    <citation type="submission" date="2014-03" db="EMBL/GenBank/DDBJ databases">
        <title>Bradyrhizobium valentinum sp. nov., isolated from effective nodules of Lupinus mariae-josephae, a lupine endemic of basic-lime soils in Eastern Spain.</title>
        <authorList>
            <person name="Duran D."/>
            <person name="Rey L."/>
            <person name="Navarro A."/>
            <person name="Busquets A."/>
            <person name="Imperial J."/>
            <person name="Ruiz-Argueso T."/>
        </authorList>
    </citation>
    <scope>NUCLEOTIDE SEQUENCE [LARGE SCALE GENOMIC DNA]</scope>
    <source>
        <strain evidence="2 3">LmjM3</strain>
    </source>
</reference>
<keyword evidence="1" id="KW-0732">Signal</keyword>
<name>A0A0R3LEX6_9BRAD</name>
<dbReference type="OrthoDB" id="7353511at2"/>
<dbReference type="EMBL" id="LLXX01000134">
    <property type="protein sequence ID" value="KRR03754.1"/>
    <property type="molecule type" value="Genomic_DNA"/>
</dbReference>
<protein>
    <recommendedName>
        <fullName evidence="4">Periplasmic heavy metal sensor</fullName>
    </recommendedName>
</protein>
<keyword evidence="3" id="KW-1185">Reference proteome</keyword>
<evidence type="ECO:0008006" key="4">
    <source>
        <dbReference type="Google" id="ProtNLM"/>
    </source>
</evidence>
<accession>A0A0R3LEX6</accession>
<feature type="chain" id="PRO_5009797028" description="Periplasmic heavy metal sensor" evidence="1">
    <location>
        <begin position="21"/>
        <end position="175"/>
    </location>
</feature>
<dbReference type="GO" id="GO:0042597">
    <property type="term" value="C:periplasmic space"/>
    <property type="evidence" value="ECO:0007669"/>
    <property type="project" value="InterPro"/>
</dbReference>
<comment type="caution">
    <text evidence="2">The sequence shown here is derived from an EMBL/GenBank/DDBJ whole genome shotgun (WGS) entry which is preliminary data.</text>
</comment>
<dbReference type="Gene3D" id="1.20.120.1490">
    <property type="match status" value="1"/>
</dbReference>
<feature type="signal peptide" evidence="1">
    <location>
        <begin position="1"/>
        <end position="20"/>
    </location>
</feature>
<gene>
    <name evidence="2" type="ORF">CP49_20150</name>
</gene>
<dbReference type="AlphaFoldDB" id="A0A0R3LEX6"/>
<evidence type="ECO:0000256" key="1">
    <source>
        <dbReference type="SAM" id="SignalP"/>
    </source>
</evidence>
<evidence type="ECO:0000313" key="2">
    <source>
        <dbReference type="EMBL" id="KRR03754.1"/>
    </source>
</evidence>
<evidence type="ECO:0000313" key="3">
    <source>
        <dbReference type="Proteomes" id="UP000051913"/>
    </source>
</evidence>
<organism evidence="2 3">
    <name type="scientific">Bradyrhizobium valentinum</name>
    <dbReference type="NCBI Taxonomy" id="1518501"/>
    <lineage>
        <taxon>Bacteria</taxon>
        <taxon>Pseudomonadati</taxon>
        <taxon>Pseudomonadota</taxon>
        <taxon>Alphaproteobacteria</taxon>
        <taxon>Hyphomicrobiales</taxon>
        <taxon>Nitrobacteraceae</taxon>
        <taxon>Bradyrhizobium</taxon>
    </lineage>
</organism>